<dbReference type="EMBL" id="JAUYVT010000011">
    <property type="protein sequence ID" value="MDP2565487.1"/>
    <property type="molecule type" value="Genomic_DNA"/>
</dbReference>
<dbReference type="RefSeq" id="WP_305472304.1">
    <property type="nucleotide sequence ID" value="NZ_JAUYVT010000011.1"/>
</dbReference>
<evidence type="ECO:0000313" key="1">
    <source>
        <dbReference type="EMBL" id="MDP2565487.1"/>
    </source>
</evidence>
<proteinExistence type="predicted"/>
<sequence length="102" mass="11250">MTEQLNAGVCSFHKAYLLTGYVKEGKPISKLTPLFSRVVVADSDGATPILLSSDEGAVLEAVDYKQLTTRTPFHTYKTIYLKLLKLSNAASTANLHRTIKDY</sequence>
<name>A0ABT9FFC4_9GAMM</name>
<reference evidence="1" key="1">
    <citation type="submission" date="2023-07" db="EMBL/GenBank/DDBJ databases">
        <title>Genome content predicts the carbon catabolic preferences of heterotrophic bacteria.</title>
        <authorList>
            <person name="Gralka M."/>
        </authorList>
    </citation>
    <scope>NUCLEOTIDE SEQUENCE</scope>
    <source>
        <strain evidence="1">4G09</strain>
    </source>
</reference>
<accession>A0ABT9FFC4</accession>
<keyword evidence="2" id="KW-1185">Reference proteome</keyword>
<evidence type="ECO:0000313" key="2">
    <source>
        <dbReference type="Proteomes" id="UP001177212"/>
    </source>
</evidence>
<gene>
    <name evidence="1" type="ORF">Q8W34_12655</name>
</gene>
<comment type="caution">
    <text evidence="1">The sequence shown here is derived from an EMBL/GenBank/DDBJ whole genome shotgun (WGS) entry which is preliminary data.</text>
</comment>
<dbReference type="Proteomes" id="UP001177212">
    <property type="component" value="Unassembled WGS sequence"/>
</dbReference>
<protein>
    <submittedName>
        <fullName evidence="1">Uncharacterized protein</fullName>
    </submittedName>
</protein>
<organism evidence="1 2">
    <name type="scientific">Pseudoalteromonas marina</name>
    <dbReference type="NCBI Taxonomy" id="267375"/>
    <lineage>
        <taxon>Bacteria</taxon>
        <taxon>Pseudomonadati</taxon>
        <taxon>Pseudomonadota</taxon>
        <taxon>Gammaproteobacteria</taxon>
        <taxon>Alteromonadales</taxon>
        <taxon>Pseudoalteromonadaceae</taxon>
        <taxon>Pseudoalteromonas</taxon>
    </lineage>
</organism>